<dbReference type="AlphaFoldDB" id="A0A8X6IMV0"/>
<dbReference type="Proteomes" id="UP000886998">
    <property type="component" value="Unassembled WGS sequence"/>
</dbReference>
<gene>
    <name evidence="1" type="ORF">TNIN_349931</name>
</gene>
<comment type="caution">
    <text evidence="1">The sequence shown here is derived from an EMBL/GenBank/DDBJ whole genome shotgun (WGS) entry which is preliminary data.</text>
</comment>
<evidence type="ECO:0000313" key="2">
    <source>
        <dbReference type="Proteomes" id="UP000886998"/>
    </source>
</evidence>
<evidence type="ECO:0000313" key="1">
    <source>
        <dbReference type="EMBL" id="GFS52480.1"/>
    </source>
</evidence>
<proteinExistence type="predicted"/>
<organism evidence="1 2">
    <name type="scientific">Trichonephila inaurata madagascariensis</name>
    <dbReference type="NCBI Taxonomy" id="2747483"/>
    <lineage>
        <taxon>Eukaryota</taxon>
        <taxon>Metazoa</taxon>
        <taxon>Ecdysozoa</taxon>
        <taxon>Arthropoda</taxon>
        <taxon>Chelicerata</taxon>
        <taxon>Arachnida</taxon>
        <taxon>Araneae</taxon>
        <taxon>Araneomorphae</taxon>
        <taxon>Entelegynae</taxon>
        <taxon>Araneoidea</taxon>
        <taxon>Nephilidae</taxon>
        <taxon>Trichonephila</taxon>
        <taxon>Trichonephila inaurata</taxon>
    </lineage>
</organism>
<reference evidence="1" key="1">
    <citation type="submission" date="2020-08" db="EMBL/GenBank/DDBJ databases">
        <title>Multicomponent nature underlies the extraordinary mechanical properties of spider dragline silk.</title>
        <authorList>
            <person name="Kono N."/>
            <person name="Nakamura H."/>
            <person name="Mori M."/>
            <person name="Yoshida Y."/>
            <person name="Ohtoshi R."/>
            <person name="Malay A.D."/>
            <person name="Moran D.A.P."/>
            <person name="Tomita M."/>
            <person name="Numata K."/>
            <person name="Arakawa K."/>
        </authorList>
    </citation>
    <scope>NUCLEOTIDE SEQUENCE</scope>
</reference>
<keyword evidence="2" id="KW-1185">Reference proteome</keyword>
<protein>
    <submittedName>
        <fullName evidence="1">Uncharacterized protein</fullName>
    </submittedName>
</protein>
<dbReference type="EMBL" id="BMAV01026683">
    <property type="protein sequence ID" value="GFS52480.1"/>
    <property type="molecule type" value="Genomic_DNA"/>
</dbReference>
<accession>A0A8X6IMV0</accession>
<sequence length="114" mass="13195">MSYGDEKATINKLLMDFQQRVRNPLVRPLRLTQVKQMKFIRFTESVELSGKFTTRLTTVLLNGCLQGFVIQGLWSSCSSFITEGQISRPEFLKPRPCRTFNDRTILKRLTYSAT</sequence>
<name>A0A8X6IMV0_9ARAC</name>